<evidence type="ECO:0000313" key="9">
    <source>
        <dbReference type="EMBL" id="AYQ74674.1"/>
    </source>
</evidence>
<dbReference type="AlphaFoldDB" id="A0A3G3K2C3"/>
<keyword evidence="6 7" id="KW-0472">Membrane</keyword>
<keyword evidence="5 7" id="KW-1133">Transmembrane helix</keyword>
<feature type="transmembrane region" description="Helical" evidence="7">
    <location>
        <begin position="365"/>
        <end position="383"/>
    </location>
</feature>
<dbReference type="PROSITE" id="PS50850">
    <property type="entry name" value="MFS"/>
    <property type="match status" value="1"/>
</dbReference>
<keyword evidence="3" id="KW-0813">Transport</keyword>
<feature type="transmembrane region" description="Helical" evidence="7">
    <location>
        <begin position="69"/>
        <end position="88"/>
    </location>
</feature>
<name>A0A3G3K2C3_9BACL</name>
<dbReference type="PANTHER" id="PTHR23514">
    <property type="entry name" value="BYPASS OF STOP CODON PROTEIN 6"/>
    <property type="match status" value="1"/>
</dbReference>
<gene>
    <name evidence="9" type="ORF">EAV92_20180</name>
</gene>
<protein>
    <submittedName>
        <fullName evidence="9">MFS transporter</fullName>
    </submittedName>
</protein>
<feature type="transmembrane region" description="Helical" evidence="7">
    <location>
        <begin position="270"/>
        <end position="290"/>
    </location>
</feature>
<dbReference type="InterPro" id="IPR020846">
    <property type="entry name" value="MFS_dom"/>
</dbReference>
<sequence>MARLLFLGSFAYLLVGFAQLVIGTVMEPMVHDYGVHYGDGGQMVMNQFLGGMTGVLCTPWLIKVLGRKGLLLTALALIAIIQTVYFLQPPWAVMLTVAPITGFGFGITEATVGSIVIVAAGENANKAMSGIEVFFGAGALLMPFIGSLLIATGQWKASFIVVAVIAVAAFLSWLLFWPKILDKSSGTDAETAVHQKTSGSAGRGARLTLAVCILFFAVYVGFEMSFIHYLPSMMVANNGLSDSTASLSISVFWLAMTIGRMVAGHAADRFGGAAYLVAMCGFNAVFFLLMTGLDGVVSTFALTVLAGLAMSGMFSIALVFANRAVPGVTERTTSLLMAAGGIGGALLPKLTGWFLDRFHEDQTRWLFAAFGIVLLLVMLWAVASASKSRRKEIVVSSNM</sequence>
<dbReference type="InterPro" id="IPR011701">
    <property type="entry name" value="MFS"/>
</dbReference>
<feature type="transmembrane region" description="Helical" evidence="7">
    <location>
        <begin position="133"/>
        <end position="151"/>
    </location>
</feature>
<dbReference type="InterPro" id="IPR051788">
    <property type="entry name" value="MFS_Transporter"/>
</dbReference>
<feature type="transmembrane region" description="Helical" evidence="7">
    <location>
        <begin position="157"/>
        <end position="176"/>
    </location>
</feature>
<feature type="transmembrane region" description="Helical" evidence="7">
    <location>
        <begin position="100"/>
        <end position="121"/>
    </location>
</feature>
<feature type="domain" description="Major facilitator superfamily (MFS) profile" evidence="8">
    <location>
        <begin position="4"/>
        <end position="389"/>
    </location>
</feature>
<feature type="transmembrane region" description="Helical" evidence="7">
    <location>
        <begin position="207"/>
        <end position="231"/>
    </location>
</feature>
<evidence type="ECO:0000256" key="2">
    <source>
        <dbReference type="ARBA" id="ARBA00008335"/>
    </source>
</evidence>
<dbReference type="GO" id="GO:0005886">
    <property type="term" value="C:plasma membrane"/>
    <property type="evidence" value="ECO:0007669"/>
    <property type="project" value="UniProtKB-SubCell"/>
</dbReference>
<feature type="transmembrane region" description="Helical" evidence="7">
    <location>
        <begin position="333"/>
        <end position="353"/>
    </location>
</feature>
<evidence type="ECO:0000256" key="5">
    <source>
        <dbReference type="ARBA" id="ARBA00022989"/>
    </source>
</evidence>
<proteinExistence type="inferred from homology"/>
<feature type="transmembrane region" description="Helical" evidence="7">
    <location>
        <begin position="44"/>
        <end position="62"/>
    </location>
</feature>
<dbReference type="PANTHER" id="PTHR23514:SF3">
    <property type="entry name" value="BYPASS OF STOP CODON PROTEIN 6"/>
    <property type="match status" value="1"/>
</dbReference>
<evidence type="ECO:0000256" key="1">
    <source>
        <dbReference type="ARBA" id="ARBA00004651"/>
    </source>
</evidence>
<dbReference type="RefSeq" id="WP_123042754.1">
    <property type="nucleotide sequence ID" value="NZ_CP033433.1"/>
</dbReference>
<evidence type="ECO:0000256" key="3">
    <source>
        <dbReference type="ARBA" id="ARBA00022448"/>
    </source>
</evidence>
<dbReference type="GO" id="GO:0022857">
    <property type="term" value="F:transmembrane transporter activity"/>
    <property type="evidence" value="ECO:0007669"/>
    <property type="project" value="InterPro"/>
</dbReference>
<organism evidence="9 10">
    <name type="scientific">Cohnella candidum</name>
    <dbReference type="NCBI Taxonomy" id="2674991"/>
    <lineage>
        <taxon>Bacteria</taxon>
        <taxon>Bacillati</taxon>
        <taxon>Bacillota</taxon>
        <taxon>Bacilli</taxon>
        <taxon>Bacillales</taxon>
        <taxon>Paenibacillaceae</taxon>
        <taxon>Cohnella</taxon>
    </lineage>
</organism>
<comment type="similarity">
    <text evidence="2">Belongs to the major facilitator superfamily.</text>
</comment>
<dbReference type="EMBL" id="CP033433">
    <property type="protein sequence ID" value="AYQ74674.1"/>
    <property type="molecule type" value="Genomic_DNA"/>
</dbReference>
<evidence type="ECO:0000256" key="6">
    <source>
        <dbReference type="ARBA" id="ARBA00023136"/>
    </source>
</evidence>
<dbReference type="Gene3D" id="1.20.1250.20">
    <property type="entry name" value="MFS general substrate transporter like domains"/>
    <property type="match status" value="2"/>
</dbReference>
<comment type="subcellular location">
    <subcellularLocation>
        <location evidence="1">Cell membrane</location>
        <topology evidence="1">Multi-pass membrane protein</topology>
    </subcellularLocation>
</comment>
<feature type="transmembrane region" description="Helical" evidence="7">
    <location>
        <begin position="243"/>
        <end position="263"/>
    </location>
</feature>
<reference evidence="9 10" key="1">
    <citation type="submission" date="2018-10" db="EMBL/GenBank/DDBJ databases">
        <title>Genome Sequence of Cohnella sp.</title>
        <authorList>
            <person name="Srinivasan S."/>
            <person name="Kim M.K."/>
        </authorList>
    </citation>
    <scope>NUCLEOTIDE SEQUENCE [LARGE SCALE GENOMIC DNA]</scope>
    <source>
        <strain evidence="9 10">18JY8-7</strain>
    </source>
</reference>
<evidence type="ECO:0000259" key="8">
    <source>
        <dbReference type="PROSITE" id="PS50850"/>
    </source>
</evidence>
<dbReference type="KEGG" id="coh:EAV92_20180"/>
<feature type="transmembrane region" description="Helical" evidence="7">
    <location>
        <begin position="296"/>
        <end position="321"/>
    </location>
</feature>
<evidence type="ECO:0000256" key="4">
    <source>
        <dbReference type="ARBA" id="ARBA00022692"/>
    </source>
</evidence>
<dbReference type="InterPro" id="IPR036259">
    <property type="entry name" value="MFS_trans_sf"/>
</dbReference>
<dbReference type="Pfam" id="PF07690">
    <property type="entry name" value="MFS_1"/>
    <property type="match status" value="1"/>
</dbReference>
<dbReference type="SUPFAM" id="SSF103473">
    <property type="entry name" value="MFS general substrate transporter"/>
    <property type="match status" value="1"/>
</dbReference>
<evidence type="ECO:0000256" key="7">
    <source>
        <dbReference type="SAM" id="Phobius"/>
    </source>
</evidence>
<evidence type="ECO:0000313" key="10">
    <source>
        <dbReference type="Proteomes" id="UP000269097"/>
    </source>
</evidence>
<keyword evidence="10" id="KW-1185">Reference proteome</keyword>
<dbReference type="Proteomes" id="UP000269097">
    <property type="component" value="Chromosome"/>
</dbReference>
<accession>A0A3G3K2C3</accession>
<keyword evidence="4 7" id="KW-0812">Transmembrane</keyword>